<sequence>MGEMLKEWMARQTEANERMKEKVVELENQINQGLRNRQAIIKNLERQIKYLKEIQPTKSLSPNAKPRHEFVYKPPSTRNENVKDCTMYILYSNVKMFVNGVLSNHVGDKELNSTDDVGNRALTKKNKEKNDMGMPKEHKKE</sequence>
<name>A0A699HCR1_TANCI</name>
<protein>
    <submittedName>
        <fullName evidence="3">Uncharacterized protein</fullName>
    </submittedName>
</protein>
<evidence type="ECO:0000313" key="3">
    <source>
        <dbReference type="EMBL" id="GEX46791.1"/>
    </source>
</evidence>
<comment type="caution">
    <text evidence="3">The sequence shown here is derived from an EMBL/GenBank/DDBJ whole genome shotgun (WGS) entry which is preliminary data.</text>
</comment>
<evidence type="ECO:0000256" key="2">
    <source>
        <dbReference type="SAM" id="MobiDB-lite"/>
    </source>
</evidence>
<organism evidence="3">
    <name type="scientific">Tanacetum cinerariifolium</name>
    <name type="common">Dalmatian daisy</name>
    <name type="synonym">Chrysanthemum cinerariifolium</name>
    <dbReference type="NCBI Taxonomy" id="118510"/>
    <lineage>
        <taxon>Eukaryota</taxon>
        <taxon>Viridiplantae</taxon>
        <taxon>Streptophyta</taxon>
        <taxon>Embryophyta</taxon>
        <taxon>Tracheophyta</taxon>
        <taxon>Spermatophyta</taxon>
        <taxon>Magnoliopsida</taxon>
        <taxon>eudicotyledons</taxon>
        <taxon>Gunneridae</taxon>
        <taxon>Pentapetalae</taxon>
        <taxon>asterids</taxon>
        <taxon>campanulids</taxon>
        <taxon>Asterales</taxon>
        <taxon>Asteraceae</taxon>
        <taxon>Asteroideae</taxon>
        <taxon>Anthemideae</taxon>
        <taxon>Anthemidinae</taxon>
        <taxon>Tanacetum</taxon>
    </lineage>
</organism>
<accession>A0A699HCR1</accession>
<dbReference type="AlphaFoldDB" id="A0A699HCR1"/>
<dbReference type="EMBL" id="BKCJ010110052">
    <property type="protein sequence ID" value="GEX46791.1"/>
    <property type="molecule type" value="Genomic_DNA"/>
</dbReference>
<gene>
    <name evidence="3" type="ORF">Tci_318766</name>
</gene>
<reference evidence="3" key="1">
    <citation type="journal article" date="2019" name="Sci. Rep.">
        <title>Draft genome of Tanacetum cinerariifolium, the natural source of mosquito coil.</title>
        <authorList>
            <person name="Yamashiro T."/>
            <person name="Shiraishi A."/>
            <person name="Satake H."/>
            <person name="Nakayama K."/>
        </authorList>
    </citation>
    <scope>NUCLEOTIDE SEQUENCE</scope>
</reference>
<keyword evidence="1" id="KW-0175">Coiled coil</keyword>
<feature type="compositionally biased region" description="Basic and acidic residues" evidence="2">
    <location>
        <begin position="128"/>
        <end position="141"/>
    </location>
</feature>
<feature type="region of interest" description="Disordered" evidence="2">
    <location>
        <begin position="58"/>
        <end position="77"/>
    </location>
</feature>
<evidence type="ECO:0000256" key="1">
    <source>
        <dbReference type="SAM" id="Coils"/>
    </source>
</evidence>
<feature type="region of interest" description="Disordered" evidence="2">
    <location>
        <begin position="106"/>
        <end position="141"/>
    </location>
</feature>
<proteinExistence type="predicted"/>
<feature type="coiled-coil region" evidence="1">
    <location>
        <begin position="9"/>
        <end position="54"/>
    </location>
</feature>